<dbReference type="AlphaFoldDB" id="A0A0K2CSC6"/>
<dbReference type="RefSeq" id="WP_053389728.1">
    <property type="nucleotide sequence ID" value="NZ_CM008470.1"/>
</dbReference>
<proteinExistence type="predicted"/>
<gene>
    <name evidence="1" type="ORF">p112298KPC_046</name>
</gene>
<reference evidence="1" key="1">
    <citation type="journal article" date="2015" name="J. Antimicrob. Chemother.">
        <title>Coexistence of a novel KPC-2-encoding MDR plasmid and an NDM-1-encoding pNDM-HN380-like plasmid in a clinical isolate of Citrobacter freundii.</title>
        <authorList>
            <person name="Feng J."/>
            <person name="Qiu Y."/>
            <person name="Yin Z."/>
            <person name="Chen W."/>
            <person name="Yang H."/>
            <person name="Yang W."/>
            <person name="Wang J."/>
            <person name="Gao Y."/>
            <person name="Zhou D."/>
        </authorList>
    </citation>
    <scope>NUCLEOTIDE SEQUENCE</scope>
    <source>
        <strain evidence="1">112298</strain>
        <plasmid evidence="1">p112298-KPC</plasmid>
    </source>
</reference>
<dbReference type="EMBL" id="KP987215">
    <property type="protein sequence ID" value="ALA08725.1"/>
    <property type="molecule type" value="Genomic_DNA"/>
</dbReference>
<organism evidence="1">
    <name type="scientific">Citrobacter freundii</name>
    <dbReference type="NCBI Taxonomy" id="546"/>
    <lineage>
        <taxon>Bacteria</taxon>
        <taxon>Pseudomonadati</taxon>
        <taxon>Pseudomonadota</taxon>
        <taxon>Gammaproteobacteria</taxon>
        <taxon>Enterobacterales</taxon>
        <taxon>Enterobacteriaceae</taxon>
        <taxon>Citrobacter</taxon>
        <taxon>Citrobacter freundii complex</taxon>
    </lineage>
</organism>
<sequence length="94" mass="10963">MNKKSDRTFPKPFYFAVLYVITFSFSYACLSEIQLIVSNNNSQIDAVWPLNWITDPNQRIYGAAFLGVLICWVINIVFNKVIFTKYKNSRKQSI</sequence>
<evidence type="ECO:0000313" key="1">
    <source>
        <dbReference type="EMBL" id="ALA08725.1"/>
    </source>
</evidence>
<protein>
    <submittedName>
        <fullName evidence="1">Uncharacterized protein</fullName>
    </submittedName>
</protein>
<dbReference type="GeneID" id="39724778"/>
<accession>A0A0K2CSC6</accession>
<dbReference type="PROSITE" id="PS51257">
    <property type="entry name" value="PROKAR_LIPOPROTEIN"/>
    <property type="match status" value="1"/>
</dbReference>
<keyword evidence="1" id="KW-0614">Plasmid</keyword>
<geneLocation type="plasmid" evidence="1">
    <name>p112298-KPC</name>
</geneLocation>
<name>A0A0K2CSC6_CITFR</name>